<dbReference type="PANTHER" id="PTHR23513">
    <property type="entry name" value="INTEGRAL MEMBRANE EFFLUX PROTEIN-RELATED"/>
    <property type="match status" value="1"/>
</dbReference>
<evidence type="ECO:0000313" key="7">
    <source>
        <dbReference type="EMBL" id="WIX98288.1"/>
    </source>
</evidence>
<dbReference type="GO" id="GO:0022857">
    <property type="term" value="F:transmembrane transporter activity"/>
    <property type="evidence" value="ECO:0007669"/>
    <property type="project" value="InterPro"/>
</dbReference>
<dbReference type="RefSeq" id="WP_285994773.1">
    <property type="nucleotide sequence ID" value="NZ_CP127295.1"/>
</dbReference>
<feature type="transmembrane region" description="Helical" evidence="6">
    <location>
        <begin position="45"/>
        <end position="65"/>
    </location>
</feature>
<gene>
    <name evidence="7" type="ORF">QRX60_29985</name>
</gene>
<evidence type="ECO:0000256" key="2">
    <source>
        <dbReference type="ARBA" id="ARBA00022475"/>
    </source>
</evidence>
<dbReference type="InterPro" id="IPR011701">
    <property type="entry name" value="MFS"/>
</dbReference>
<comment type="subcellular location">
    <subcellularLocation>
        <location evidence="1">Cell membrane</location>
        <topology evidence="1">Multi-pass membrane protein</topology>
    </subcellularLocation>
</comment>
<evidence type="ECO:0000256" key="1">
    <source>
        <dbReference type="ARBA" id="ARBA00004651"/>
    </source>
</evidence>
<dbReference type="EMBL" id="CP127295">
    <property type="protein sequence ID" value="WIX98288.1"/>
    <property type="molecule type" value="Genomic_DNA"/>
</dbReference>
<evidence type="ECO:0000256" key="5">
    <source>
        <dbReference type="ARBA" id="ARBA00023136"/>
    </source>
</evidence>
<feature type="transmembrane region" description="Helical" evidence="6">
    <location>
        <begin position="221"/>
        <end position="240"/>
    </location>
</feature>
<keyword evidence="5 6" id="KW-0472">Membrane</keyword>
<name>A0A9Y2NE39_9PSEU</name>
<keyword evidence="2" id="KW-1003">Cell membrane</keyword>
<dbReference type="KEGG" id="amog:QRX60_29985"/>
<protein>
    <submittedName>
        <fullName evidence="7">MFS transporter</fullName>
    </submittedName>
</protein>
<evidence type="ECO:0000256" key="4">
    <source>
        <dbReference type="ARBA" id="ARBA00022989"/>
    </source>
</evidence>
<dbReference type="AlphaFoldDB" id="A0A9Y2NE39"/>
<dbReference type="SUPFAM" id="SSF103473">
    <property type="entry name" value="MFS general substrate transporter"/>
    <property type="match status" value="1"/>
</dbReference>
<feature type="transmembrane region" description="Helical" evidence="6">
    <location>
        <begin position="77"/>
        <end position="97"/>
    </location>
</feature>
<evidence type="ECO:0000313" key="8">
    <source>
        <dbReference type="Proteomes" id="UP001239397"/>
    </source>
</evidence>
<dbReference type="InterPro" id="IPR036259">
    <property type="entry name" value="MFS_trans_sf"/>
</dbReference>
<dbReference type="PANTHER" id="PTHR23513:SF11">
    <property type="entry name" value="STAPHYLOFERRIN A TRANSPORTER"/>
    <property type="match status" value="1"/>
</dbReference>
<dbReference type="Proteomes" id="UP001239397">
    <property type="component" value="Chromosome"/>
</dbReference>
<evidence type="ECO:0000256" key="6">
    <source>
        <dbReference type="SAM" id="Phobius"/>
    </source>
</evidence>
<evidence type="ECO:0000256" key="3">
    <source>
        <dbReference type="ARBA" id="ARBA00022692"/>
    </source>
</evidence>
<keyword evidence="8" id="KW-1185">Reference proteome</keyword>
<organism evidence="7 8">
    <name type="scientific">Amycolatopsis mongoliensis</name>
    <dbReference type="NCBI Taxonomy" id="715475"/>
    <lineage>
        <taxon>Bacteria</taxon>
        <taxon>Bacillati</taxon>
        <taxon>Actinomycetota</taxon>
        <taxon>Actinomycetes</taxon>
        <taxon>Pseudonocardiales</taxon>
        <taxon>Pseudonocardiaceae</taxon>
        <taxon>Amycolatopsis</taxon>
    </lineage>
</organism>
<proteinExistence type="predicted"/>
<dbReference type="Gene3D" id="1.20.1250.20">
    <property type="entry name" value="MFS general substrate transporter like domains"/>
    <property type="match status" value="1"/>
</dbReference>
<feature type="transmembrane region" description="Helical" evidence="6">
    <location>
        <begin position="103"/>
        <end position="127"/>
    </location>
</feature>
<feature type="transmembrane region" description="Helical" evidence="6">
    <location>
        <begin position="252"/>
        <end position="271"/>
    </location>
</feature>
<reference evidence="7 8" key="1">
    <citation type="submission" date="2023-06" db="EMBL/GenBank/DDBJ databases">
        <authorList>
            <person name="Oyuntsetseg B."/>
            <person name="Kim S.B."/>
        </authorList>
    </citation>
    <scope>NUCLEOTIDE SEQUENCE [LARGE SCALE GENOMIC DNA]</scope>
    <source>
        <strain evidence="7 8">4-36</strain>
    </source>
</reference>
<keyword evidence="3 6" id="KW-0812">Transmembrane</keyword>
<accession>A0A9Y2NE39</accession>
<keyword evidence="4 6" id="KW-1133">Transmembrane helix</keyword>
<feature type="transmembrane region" description="Helical" evidence="6">
    <location>
        <begin position="372"/>
        <end position="389"/>
    </location>
</feature>
<dbReference type="GO" id="GO:0005886">
    <property type="term" value="C:plasma membrane"/>
    <property type="evidence" value="ECO:0007669"/>
    <property type="project" value="UniProtKB-SubCell"/>
</dbReference>
<sequence length="401" mass="40769">MTYAAVLADTTFRALFATRTFAIAADTVRMVALSALVFSSTGSTLLAAVAYGIGFLPQLLGGSLLGAVADLLPPRRLLTLGYAVQFGSGLTLALAHLPVWPSLALVAAVSMVTPLLNGAVGRVVADVLSGESYVLGRSLLSLALSVAQLAGMAGAGAAIAALGARHALLITAALHLIAAAWVRLRLPALPVPAGEPGAPSIVRRSWAGNGQLLRGRTTRTLFLAQWIPPACVTAAESLLVPYVAVRGLPAETGGLLLACLPVGMLLGSLLLGRTAGPALRRRLLVPTMAVVGLPLLGFAVPGLPVWGCGALLVLAGGGFSYELGIQQRFRDVVPVSARGQAFSLLTTGLMAAQGISPAIAGALAGFVPVVDVIALCGAVSVLAAVRFRLRAAEVMGRLTPP</sequence>
<feature type="transmembrane region" description="Helical" evidence="6">
    <location>
        <begin position="139"/>
        <end position="161"/>
    </location>
</feature>
<dbReference type="Pfam" id="PF07690">
    <property type="entry name" value="MFS_1"/>
    <property type="match status" value="1"/>
</dbReference>